<protein>
    <recommendedName>
        <fullName evidence="5">TerD domain-containing protein</fullName>
    </recommendedName>
</protein>
<reference evidence="3 4" key="1">
    <citation type="submission" date="2018-12" db="EMBL/GenBank/DDBJ databases">
        <title>Deinococcus radiophilus ATCC 27603 genome sequencing and assembly.</title>
        <authorList>
            <person name="Maclea K.S."/>
            <person name="Maynard C.R."/>
        </authorList>
    </citation>
    <scope>NUCLEOTIDE SEQUENCE [LARGE SCALE GENOMIC DNA]</scope>
    <source>
        <strain evidence="3 4">ATCC 27603</strain>
    </source>
</reference>
<accession>A0A3S0JQG7</accession>
<feature type="region of interest" description="Disordered" evidence="2">
    <location>
        <begin position="270"/>
        <end position="295"/>
    </location>
</feature>
<evidence type="ECO:0000313" key="3">
    <source>
        <dbReference type="EMBL" id="RTR26841.1"/>
    </source>
</evidence>
<proteinExistence type="predicted"/>
<feature type="compositionally biased region" description="Pro residues" evidence="2">
    <location>
        <begin position="184"/>
        <end position="249"/>
    </location>
</feature>
<gene>
    <name evidence="3" type="ORF">EJ104_07540</name>
</gene>
<dbReference type="AlphaFoldDB" id="A0A3S0JQG7"/>
<evidence type="ECO:0000313" key="4">
    <source>
        <dbReference type="Proteomes" id="UP000277766"/>
    </source>
</evidence>
<dbReference type="Proteomes" id="UP000277766">
    <property type="component" value="Unassembled WGS sequence"/>
</dbReference>
<organism evidence="3 4">
    <name type="scientific">Deinococcus radiophilus</name>
    <dbReference type="NCBI Taxonomy" id="32062"/>
    <lineage>
        <taxon>Bacteria</taxon>
        <taxon>Thermotogati</taxon>
        <taxon>Deinococcota</taxon>
        <taxon>Deinococci</taxon>
        <taxon>Deinococcales</taxon>
        <taxon>Deinococcaceae</taxon>
        <taxon>Deinococcus</taxon>
    </lineage>
</organism>
<name>A0A3S0JQG7_9DEIO</name>
<sequence length="435" mass="46930">MQRLIAGERTDLERLDRTLLRELRLRLRGRDVVQHLPPGCRLWVAGLDEVGQVKGLTSGPAVPGVLWPSAEGEDRVPGVILRLEQLERSAPERFQLGVVWASSLAAPPLTLELRTATRVVAAIQPEAPTAGQPGGKAGGALLLAEVYRRSGTWRIRNYSEWLGGPAALERRWGLTPGRLSVGAPPSPAPLPPAPDASARPAPPLSRPVPPPVPAPEPTPVPVTPPASPQPLADPPTPLPAGLPHEPTPPSLSGRLAELWARLRRPEPDLVPEPALEQTSGQAAPPTSAGGEVSLPPRTARSFAAIDQQLQVLREVLAEEQSRNPGIGGEMIRHQARLETLQETYTTLRQEALELERRRAQAARLGLSLPPSVLDLEGEIERTYRALVRALEDQAQTLLHGTAQGSRERLGRETLFLETLGAERPPTSRDKGPLDL</sequence>
<keyword evidence="1" id="KW-0175">Coiled coil</keyword>
<keyword evidence="4" id="KW-1185">Reference proteome</keyword>
<feature type="coiled-coil region" evidence="1">
    <location>
        <begin position="330"/>
        <end position="364"/>
    </location>
</feature>
<evidence type="ECO:0008006" key="5">
    <source>
        <dbReference type="Google" id="ProtNLM"/>
    </source>
</evidence>
<dbReference type="RefSeq" id="WP_126352142.1">
    <property type="nucleotide sequence ID" value="NZ_CP086382.1"/>
</dbReference>
<comment type="caution">
    <text evidence="3">The sequence shown here is derived from an EMBL/GenBank/DDBJ whole genome shotgun (WGS) entry which is preliminary data.</text>
</comment>
<evidence type="ECO:0000256" key="1">
    <source>
        <dbReference type="SAM" id="Coils"/>
    </source>
</evidence>
<evidence type="ECO:0000256" key="2">
    <source>
        <dbReference type="SAM" id="MobiDB-lite"/>
    </source>
</evidence>
<dbReference type="EMBL" id="RXPE01000013">
    <property type="protein sequence ID" value="RTR26841.1"/>
    <property type="molecule type" value="Genomic_DNA"/>
</dbReference>
<feature type="region of interest" description="Disordered" evidence="2">
    <location>
        <begin position="179"/>
        <end position="252"/>
    </location>
</feature>